<protein>
    <submittedName>
        <fullName evidence="1">Uncharacterized protein</fullName>
    </submittedName>
</protein>
<dbReference type="AlphaFoldDB" id="Q5C1J0"/>
<dbReference type="EMBL" id="AY810596">
    <property type="protein sequence ID" value="AAX26485.1"/>
    <property type="molecule type" value="mRNA"/>
</dbReference>
<evidence type="ECO:0000313" key="1">
    <source>
        <dbReference type="EMBL" id="AAX26485.1"/>
    </source>
</evidence>
<accession>Q5C1J0</accession>
<organism evidence="1">
    <name type="scientific">Schistosoma japonicum</name>
    <name type="common">Blood fluke</name>
    <dbReference type="NCBI Taxonomy" id="6182"/>
    <lineage>
        <taxon>Eukaryota</taxon>
        <taxon>Metazoa</taxon>
        <taxon>Spiralia</taxon>
        <taxon>Lophotrochozoa</taxon>
        <taxon>Platyhelminthes</taxon>
        <taxon>Trematoda</taxon>
        <taxon>Digenea</taxon>
        <taxon>Strigeidida</taxon>
        <taxon>Schistosomatoidea</taxon>
        <taxon>Schistosomatidae</taxon>
        <taxon>Schistosoma</taxon>
    </lineage>
</organism>
<name>Q5C1J0_SCHJA</name>
<sequence length="41" mass="4955">MIMKIFLCHYTIWFSRNMNIRLCQETSEVAGCLKKLCRIFL</sequence>
<reference evidence="1" key="2">
    <citation type="journal article" date="2006" name="PLoS Pathog.">
        <title>New perspectives on host-parasite interplay by comparative transcriptomic and proteomic analyses of Schistosoma japonicum.</title>
        <authorList>
            <person name="Liu F."/>
            <person name="Lu J."/>
            <person name="Hu W."/>
            <person name="Wang S.Y."/>
            <person name="Cui S.J."/>
            <person name="Chi M."/>
            <person name="Yan Q."/>
            <person name="Wang X.R."/>
            <person name="Song H.D."/>
            <person name="Xu X.N."/>
            <person name="Wang J.J."/>
            <person name="Zhang X.L."/>
            <person name="Zhang X."/>
            <person name="Wang Z.Q."/>
            <person name="Xue C.L."/>
            <person name="Brindley P.J."/>
            <person name="McManus D.P."/>
            <person name="Yang P.Y."/>
            <person name="Feng Z."/>
            <person name="Chen Z."/>
            <person name="Han Z.G."/>
        </authorList>
    </citation>
    <scope>NUCLEOTIDE SEQUENCE</scope>
</reference>
<proteinExistence type="evidence at transcript level"/>
<reference evidence="1" key="1">
    <citation type="submission" date="2005-03" db="EMBL/GenBank/DDBJ databases">
        <authorList>
            <person name="Han Z."/>
        </authorList>
    </citation>
    <scope>NUCLEOTIDE SEQUENCE</scope>
</reference>